<organismHost>
    <name type="scientific">Sus scrofa</name>
    <name type="common">Pig</name>
    <dbReference type="NCBI Taxonomy" id="9823"/>
</organismHost>
<dbReference type="Proteomes" id="UP000422855">
    <property type="component" value="Segment"/>
</dbReference>
<evidence type="ECO:0000313" key="3">
    <source>
        <dbReference type="EMBL" id="QRW44614.1"/>
    </source>
</evidence>
<evidence type="ECO:0000313" key="2">
    <source>
        <dbReference type="EMBL" id="QRW43545.1"/>
    </source>
</evidence>
<keyword evidence="1" id="KW-1133">Transmembrane helix</keyword>
<dbReference type="EMBL" id="MN394630">
    <property type="protein sequence ID" value="QRW43545.1"/>
    <property type="molecule type" value="Genomic_DNA"/>
</dbReference>
<evidence type="ECO:0000313" key="5">
    <source>
        <dbReference type="Proteomes" id="UP000423628"/>
    </source>
</evidence>
<organismHost>
    <name type="scientific">Potamochoerus larvatus</name>
    <name type="common">Bushpig</name>
    <dbReference type="NCBI Taxonomy" id="273792"/>
</organismHost>
<protein>
    <submittedName>
        <fullName evidence="2">PI177L</fullName>
    </submittedName>
</protein>
<dbReference type="Proteomes" id="UP000423628">
    <property type="component" value="Segment"/>
</dbReference>
<reference evidence="2 5" key="1">
    <citation type="submission" date="2019-08" db="EMBL/GenBank/DDBJ databases">
        <authorList>
            <person name="Ndlovu S.S."/>
        </authorList>
    </citation>
    <scope>NUCLEOTIDE SEQUENCE [LARGE SCALE GENOMIC DNA]</scope>
    <source>
        <strain evidence="2">SPEC_57</strain>
    </source>
</reference>
<feature type="transmembrane region" description="Helical" evidence="1">
    <location>
        <begin position="46"/>
        <end position="65"/>
    </location>
</feature>
<feature type="transmembrane region" description="Helical" evidence="1">
    <location>
        <begin position="108"/>
        <end position="125"/>
    </location>
</feature>
<organismHost>
    <name type="scientific">Ornithodoros moubata</name>
    <name type="common">Soft tick</name>
    <name type="synonym">Argasid tick</name>
    <dbReference type="NCBI Taxonomy" id="6938"/>
</organismHost>
<evidence type="ECO:0000256" key="1">
    <source>
        <dbReference type="SAM" id="Phobius"/>
    </source>
</evidence>
<organismHost>
    <name type="scientific">Phacochoerus aethiopicus</name>
    <name type="common">Warthog</name>
    <dbReference type="NCBI Taxonomy" id="85517"/>
</organismHost>
<proteinExistence type="predicted"/>
<feature type="transmembrane region" description="Helical" evidence="1">
    <location>
        <begin position="71"/>
        <end position="96"/>
    </location>
</feature>
<keyword evidence="1" id="KW-0812">Transmembrane</keyword>
<evidence type="ECO:0000313" key="4">
    <source>
        <dbReference type="Proteomes" id="UP000422855"/>
    </source>
</evidence>
<dbReference type="EMBL" id="MN336500">
    <property type="protein sequence ID" value="QRW44614.1"/>
    <property type="molecule type" value="Genomic_DNA"/>
</dbReference>
<organismHost>
    <name type="scientific">Phacochoerus africanus</name>
    <name type="common">Warthog</name>
    <dbReference type="NCBI Taxonomy" id="41426"/>
</organismHost>
<feature type="transmembrane region" description="Helical" evidence="1">
    <location>
        <begin position="6"/>
        <end position="25"/>
    </location>
</feature>
<gene>
    <name evidence="2" type="ORF">I177L</name>
</gene>
<sequence>MQVHVPLLFFIGFIFTIFMYWKKLYRHIYQMRRGIRIQSYLAGTGYYVQFTTSITIIYKALFIIFPHYKIIIFECLSNMDVFVTRCYICFGCYWLQLGTIKNMPIITTIYRSGLFYFLVPYYSIFPRITLLCIRSNQLQFYIYYRGFTCRYTFTGCFIQIQNIICYKYVIVRQNIYV</sequence>
<accession>A0A894KR65</accession>
<organism evidence="2 5">
    <name type="scientific">African swine fever virus</name>
    <name type="common">ASFV</name>
    <dbReference type="NCBI Taxonomy" id="10497"/>
    <lineage>
        <taxon>Viruses</taxon>
        <taxon>Varidnaviria</taxon>
        <taxon>Bamfordvirae</taxon>
        <taxon>Nucleocytoviricota</taxon>
        <taxon>Pokkesviricetes</taxon>
        <taxon>Asfuvirales</taxon>
        <taxon>Asfarviridae</taxon>
        <taxon>Asfivirus</taxon>
        <taxon>Asfivirus haemorrhagiae</taxon>
    </lineage>
</organism>
<name>A0A894KR65_ASF</name>
<keyword evidence="1" id="KW-0472">Membrane</keyword>
<reference evidence="3 4" key="2">
    <citation type="submission" date="2019-08" db="EMBL/GenBank/DDBJ databases">
        <authorList>
            <person name="Ndlovu S.S."/>
            <person name="Malesa R."/>
        </authorList>
    </citation>
    <scope>NUCLEOTIDE SEQUENCE [LARGE SCALE GENOMIC DNA]</scope>
    <source>
        <strain evidence="3">RSA_2_2008</strain>
    </source>
</reference>
<organismHost>
    <name type="scientific">Ornithodoros</name>
    <name type="common">relapsing fever ticks</name>
    <dbReference type="NCBI Taxonomy" id="6937"/>
</organismHost>